<reference evidence="1 2" key="1">
    <citation type="submission" date="2018-11" db="EMBL/GenBank/DDBJ databases">
        <title>Sequencing the genomes of 1000 actinobacteria strains.</title>
        <authorList>
            <person name="Klenk H.-P."/>
        </authorList>
    </citation>
    <scope>NUCLEOTIDE SEQUENCE [LARGE SCALE GENOMIC DNA]</scope>
    <source>
        <strain evidence="1 2">DSM 12652</strain>
    </source>
</reference>
<comment type="caution">
    <text evidence="1">The sequence shown here is derived from an EMBL/GenBank/DDBJ whole genome shotgun (WGS) entry which is preliminary data.</text>
</comment>
<dbReference type="RefSeq" id="WP_123391448.1">
    <property type="nucleotide sequence ID" value="NZ_RKHO01000001.1"/>
</dbReference>
<keyword evidence="2" id="KW-1185">Reference proteome</keyword>
<dbReference type="OrthoDB" id="9884329at2"/>
<organism evidence="1 2">
    <name type="scientific">Nocardioides aurantiacus</name>
    <dbReference type="NCBI Taxonomy" id="86796"/>
    <lineage>
        <taxon>Bacteria</taxon>
        <taxon>Bacillati</taxon>
        <taxon>Actinomycetota</taxon>
        <taxon>Actinomycetes</taxon>
        <taxon>Propionibacteriales</taxon>
        <taxon>Nocardioidaceae</taxon>
        <taxon>Nocardioides</taxon>
    </lineage>
</organism>
<dbReference type="Proteomes" id="UP000281738">
    <property type="component" value="Unassembled WGS sequence"/>
</dbReference>
<gene>
    <name evidence="1" type="ORF">EDD33_2715</name>
</gene>
<evidence type="ECO:0000313" key="1">
    <source>
        <dbReference type="EMBL" id="ROR91838.1"/>
    </source>
</evidence>
<dbReference type="AlphaFoldDB" id="A0A3N2CWP9"/>
<name>A0A3N2CWP9_9ACTN</name>
<proteinExistence type="predicted"/>
<dbReference type="EMBL" id="RKHO01000001">
    <property type="protein sequence ID" value="ROR91838.1"/>
    <property type="molecule type" value="Genomic_DNA"/>
</dbReference>
<evidence type="ECO:0000313" key="2">
    <source>
        <dbReference type="Proteomes" id="UP000281738"/>
    </source>
</evidence>
<accession>A0A3N2CWP9</accession>
<sequence>MAVENFAPEPGRDLGPLIHALRRNGGTLTFARWVDVPNSMTVNLHLPDDAEQAEKCRVAIAEWRQDDRPVV</sequence>
<protein>
    <submittedName>
        <fullName evidence="1">Uncharacterized protein</fullName>
    </submittedName>
</protein>